<feature type="compositionally biased region" description="Low complexity" evidence="7">
    <location>
        <begin position="553"/>
        <end position="585"/>
    </location>
</feature>
<dbReference type="CDD" id="cd21553">
    <property type="entry name" value="VEFS-box_EMF2-like"/>
    <property type="match status" value="1"/>
</dbReference>
<protein>
    <submittedName>
        <fullName evidence="10">Polycomb protein VEFS-Box domain-containing protein</fullName>
    </submittedName>
</protein>
<keyword evidence="4" id="KW-0862">Zinc</keyword>
<evidence type="ECO:0000256" key="6">
    <source>
        <dbReference type="ARBA" id="ARBA00023163"/>
    </source>
</evidence>
<dbReference type="PANTHER" id="PTHR22597:SF0">
    <property type="entry name" value="POLYCOMB PROTEIN SUZ12"/>
    <property type="match status" value="1"/>
</dbReference>
<comment type="similarity">
    <text evidence="1">Belongs to the VEFS (VRN2-EMF2-FIS2-SU(Z)12) family.</text>
</comment>
<feature type="compositionally biased region" description="Basic residues" evidence="7">
    <location>
        <begin position="588"/>
        <end position="599"/>
    </location>
</feature>
<feature type="region of interest" description="Disordered" evidence="7">
    <location>
        <begin position="489"/>
        <end position="524"/>
    </location>
</feature>
<feature type="region of interest" description="Disordered" evidence="7">
    <location>
        <begin position="877"/>
        <end position="932"/>
    </location>
</feature>
<dbReference type="InterPro" id="IPR019135">
    <property type="entry name" value="Polycomb_protein_VEFS-Box"/>
</dbReference>
<dbReference type="AlphaFoldDB" id="A0A914D7J3"/>
<dbReference type="GO" id="GO:0031490">
    <property type="term" value="F:chromatin DNA binding"/>
    <property type="evidence" value="ECO:0007669"/>
    <property type="project" value="TreeGrafter"/>
</dbReference>
<dbReference type="GO" id="GO:0008270">
    <property type="term" value="F:zinc ion binding"/>
    <property type="evidence" value="ECO:0007669"/>
    <property type="project" value="UniProtKB-KW"/>
</dbReference>
<dbReference type="Proteomes" id="UP000887540">
    <property type="component" value="Unplaced"/>
</dbReference>
<evidence type="ECO:0000313" key="9">
    <source>
        <dbReference type="Proteomes" id="UP000887540"/>
    </source>
</evidence>
<feature type="compositionally biased region" description="Low complexity" evidence="7">
    <location>
        <begin position="506"/>
        <end position="524"/>
    </location>
</feature>
<evidence type="ECO:0000256" key="2">
    <source>
        <dbReference type="ARBA" id="ARBA00022723"/>
    </source>
</evidence>
<dbReference type="WBParaSite" id="ACRNAN_scaffold2035.g10602.t1">
    <property type="protein sequence ID" value="ACRNAN_scaffold2035.g10602.t1"/>
    <property type="gene ID" value="ACRNAN_scaffold2035.g10602"/>
</dbReference>
<keyword evidence="3" id="KW-0863">Zinc-finger</keyword>
<keyword evidence="6" id="KW-0804">Transcription</keyword>
<name>A0A914D7J3_9BILA</name>
<evidence type="ECO:0000256" key="4">
    <source>
        <dbReference type="ARBA" id="ARBA00022833"/>
    </source>
</evidence>
<feature type="compositionally biased region" description="Low complexity" evidence="7">
    <location>
        <begin position="296"/>
        <end position="309"/>
    </location>
</feature>
<dbReference type="PANTHER" id="PTHR22597">
    <property type="entry name" value="POLYCOMB GROUP PROTEIN"/>
    <property type="match status" value="1"/>
</dbReference>
<proteinExistence type="inferred from homology"/>
<sequence length="932" mass="105862">MPFKAKKALFNQANALNIDEKIKDDGENSSRKETISLQHELPKLDTVVLEVSPLPTKSGPKDFIQLIQDYRKIYDLTSKQSLTSVPLSKNRNFLRRTHLFNQLRTLPSTVDLFERFAAFLNHQCLYKTGSIRNEAAKRQRLEDKIVKLKKKTATDLEYKSLSVKIPGYNVTQELSGDYITFGFFDVKAPHMHDFETAHFDVFIVLLSSDQQIIFTERLLPFICTVSPEKWTYSSVGVESHVQEYWIPKGLGNYGELYLLVRGSMKPRTQNGDGHPKSRVKAPQLKLGNLSLKPQGETASSAPISSASTEESQENLTQSKKRGQKRKNSIELSGPKNGKIVKKQQKSTWEFPEYTLTPFAKKSHNRRQRSSTVESNGLPMTPRKSMRSPSKQAKREDSNEDNSEIVLYGTKLVANWKDGNSPPKQLRIHFGKTAVHLVNSNELRISGRTNAVDWKPTDAELISKIAERQKARGQYDNPKIVIELSNEHGIGVESSDSDPPTPHRNVKSQPKLSSKNSPSKNKGPPAIMYEFIDFMDDFNNENLIRANSKDSTPSSDHSVSATTSTSSGYGSYTSGISEGSGSGTPSNKTSKKRCKLAKHSPSKDPKLSTLLDQLDHETDRYARREGTNFLRCIVCSRTFPTTQTLMLHLELSYPAFLFQTSRIRENVIEVSFRNAYQTQISSKLSKILEPESTELLYKQQVRCIRHFYLTGKLAPETAGQSLKKLPKEIEVTSENIPKLPAGVKFFEILPYTQPIYTELKNPPLPNLCGVEPDQNWMKDEIVRRLSEYTDVTLKEKEFFVLWNCFVTKRANRILGGGLIKRALEKFAQEHVEDLVERELVDQWILHLLNLARNSVISQEDLVYFSSLCTEPMDLKKKREVLKRSPRKGSKSPRKKSLRPNLASPTRSTGKTHKFIARRVSPRKHHPKEIQDLL</sequence>
<organism evidence="9 10">
    <name type="scientific">Acrobeloides nanus</name>
    <dbReference type="NCBI Taxonomy" id="290746"/>
    <lineage>
        <taxon>Eukaryota</taxon>
        <taxon>Metazoa</taxon>
        <taxon>Ecdysozoa</taxon>
        <taxon>Nematoda</taxon>
        <taxon>Chromadorea</taxon>
        <taxon>Rhabditida</taxon>
        <taxon>Tylenchina</taxon>
        <taxon>Cephalobomorpha</taxon>
        <taxon>Cephaloboidea</taxon>
        <taxon>Cephalobidae</taxon>
        <taxon>Acrobeloides</taxon>
    </lineage>
</organism>
<evidence type="ECO:0000256" key="1">
    <source>
        <dbReference type="ARBA" id="ARBA00007416"/>
    </source>
</evidence>
<evidence type="ECO:0000259" key="8">
    <source>
        <dbReference type="Pfam" id="PF09733"/>
    </source>
</evidence>
<reference evidence="10" key="1">
    <citation type="submission" date="2022-11" db="UniProtKB">
        <authorList>
            <consortium name="WormBaseParasite"/>
        </authorList>
    </citation>
    <scope>IDENTIFICATION</scope>
</reference>
<evidence type="ECO:0000256" key="5">
    <source>
        <dbReference type="ARBA" id="ARBA00023015"/>
    </source>
</evidence>
<feature type="region of interest" description="Disordered" evidence="7">
    <location>
        <begin position="359"/>
        <end position="401"/>
    </location>
</feature>
<keyword evidence="2" id="KW-0479">Metal-binding</keyword>
<feature type="compositionally biased region" description="Basic residues" evidence="7">
    <location>
        <begin position="908"/>
        <end position="925"/>
    </location>
</feature>
<evidence type="ECO:0000256" key="3">
    <source>
        <dbReference type="ARBA" id="ARBA00022771"/>
    </source>
</evidence>
<keyword evidence="9" id="KW-1185">Reference proteome</keyword>
<feature type="domain" description="Polycomb protein VEFS-Box" evidence="8">
    <location>
        <begin position="770"/>
        <end position="858"/>
    </location>
</feature>
<dbReference type="Pfam" id="PF09733">
    <property type="entry name" value="VEFS-Box"/>
    <property type="match status" value="1"/>
</dbReference>
<feature type="region of interest" description="Disordered" evidence="7">
    <location>
        <begin position="266"/>
        <end position="344"/>
    </location>
</feature>
<evidence type="ECO:0000313" key="10">
    <source>
        <dbReference type="WBParaSite" id="ACRNAN_scaffold2035.g10602.t1"/>
    </source>
</evidence>
<feature type="compositionally biased region" description="Basic residues" evidence="7">
    <location>
        <begin position="877"/>
        <end position="896"/>
    </location>
</feature>
<dbReference type="GO" id="GO:0016586">
    <property type="term" value="C:RSC-type complex"/>
    <property type="evidence" value="ECO:0007669"/>
    <property type="project" value="TreeGrafter"/>
</dbReference>
<accession>A0A914D7J3</accession>
<evidence type="ECO:0000256" key="7">
    <source>
        <dbReference type="SAM" id="MobiDB-lite"/>
    </source>
</evidence>
<keyword evidence="5" id="KW-0805">Transcription regulation</keyword>
<feature type="region of interest" description="Disordered" evidence="7">
    <location>
        <begin position="544"/>
        <end position="609"/>
    </location>
</feature>